<sequence length="303" mass="34754">MDIKNAESLEHLKTLEDNRFDSCVTDPPYHLASILKRFGPGQKGINNKDEKEGRNGPYHRAAKGFMGQTWDGGDIAFNKDFWKEVLRVMKPGAVLLSFAATRNYHRMAVAVEDAGFEIFDMINWLYGSGFPKRKNYLKPGHEPIVMARKGVNKSLNIDESRVPGYEWDTTKNRREPKKHKEAIYKLGLKKTGTGEKIEGRYPANVIHDGSYYEEWAKYFYCAKASKKEKGNTEHPTVKPLELMRYLVKLVTPKDGTVLDPFAGTGTTGEAALLEGRKYYLIEREKNYFKDIEKRLKKVNPFFV</sequence>
<dbReference type="SUPFAM" id="SSF53335">
    <property type="entry name" value="S-adenosyl-L-methionine-dependent methyltransferases"/>
    <property type="match status" value="1"/>
</dbReference>
<evidence type="ECO:0000256" key="2">
    <source>
        <dbReference type="ARBA" id="ARBA00022603"/>
    </source>
</evidence>
<dbReference type="AlphaFoldDB" id="A0A381U3T2"/>
<protein>
    <recommendedName>
        <fullName evidence="4">DNA methylase N-4/N-6 domain-containing protein</fullName>
    </recommendedName>
</protein>
<dbReference type="GO" id="GO:0032259">
    <property type="term" value="P:methylation"/>
    <property type="evidence" value="ECO:0007669"/>
    <property type="project" value="UniProtKB-KW"/>
</dbReference>
<organism evidence="5">
    <name type="scientific">marine metagenome</name>
    <dbReference type="NCBI Taxonomy" id="408172"/>
    <lineage>
        <taxon>unclassified sequences</taxon>
        <taxon>metagenomes</taxon>
        <taxon>ecological metagenomes</taxon>
    </lineage>
</organism>
<dbReference type="GO" id="GO:0003677">
    <property type="term" value="F:DNA binding"/>
    <property type="evidence" value="ECO:0007669"/>
    <property type="project" value="InterPro"/>
</dbReference>
<accession>A0A381U3T2</accession>
<evidence type="ECO:0000313" key="5">
    <source>
        <dbReference type="EMBL" id="SVA22902.1"/>
    </source>
</evidence>
<reference evidence="5" key="1">
    <citation type="submission" date="2018-05" db="EMBL/GenBank/DDBJ databases">
        <authorList>
            <person name="Lanie J.A."/>
            <person name="Ng W.-L."/>
            <person name="Kazmierczak K.M."/>
            <person name="Andrzejewski T.M."/>
            <person name="Davidsen T.M."/>
            <person name="Wayne K.J."/>
            <person name="Tettelin H."/>
            <person name="Glass J.I."/>
            <person name="Rusch D."/>
            <person name="Podicherti R."/>
            <person name="Tsui H.-C.T."/>
            <person name="Winkler M.E."/>
        </authorList>
    </citation>
    <scope>NUCLEOTIDE SEQUENCE</scope>
</reference>
<dbReference type="EMBL" id="UINC01005684">
    <property type="protein sequence ID" value="SVA22902.1"/>
    <property type="molecule type" value="Genomic_DNA"/>
</dbReference>
<dbReference type="PROSITE" id="PS00092">
    <property type="entry name" value="N6_MTASE"/>
    <property type="match status" value="1"/>
</dbReference>
<dbReference type="InterPro" id="IPR002052">
    <property type="entry name" value="DNA_methylase_N6_adenine_CS"/>
</dbReference>
<gene>
    <name evidence="5" type="ORF">METZ01_LOCUS75756</name>
</gene>
<dbReference type="Gene3D" id="3.40.50.150">
    <property type="entry name" value="Vaccinia Virus protein VP39"/>
    <property type="match status" value="1"/>
</dbReference>
<dbReference type="InterPro" id="IPR002941">
    <property type="entry name" value="DNA_methylase_N4/N6"/>
</dbReference>
<dbReference type="InterPro" id="IPR029063">
    <property type="entry name" value="SAM-dependent_MTases_sf"/>
</dbReference>
<dbReference type="PRINTS" id="PR00508">
    <property type="entry name" value="S21N4MTFRASE"/>
</dbReference>
<dbReference type="GO" id="GO:0009007">
    <property type="term" value="F:site-specific DNA-methyltransferase (adenine-specific) activity"/>
    <property type="evidence" value="ECO:0007669"/>
    <property type="project" value="TreeGrafter"/>
</dbReference>
<dbReference type="PANTHER" id="PTHR13370">
    <property type="entry name" value="RNA METHYLASE-RELATED"/>
    <property type="match status" value="1"/>
</dbReference>
<comment type="similarity">
    <text evidence="1">Belongs to the N(4)/N(6)-methyltransferase family.</text>
</comment>
<dbReference type="Pfam" id="PF01555">
    <property type="entry name" value="N6_N4_Mtase"/>
    <property type="match status" value="1"/>
</dbReference>
<evidence type="ECO:0000256" key="1">
    <source>
        <dbReference type="ARBA" id="ARBA00006594"/>
    </source>
</evidence>
<evidence type="ECO:0000256" key="3">
    <source>
        <dbReference type="ARBA" id="ARBA00022679"/>
    </source>
</evidence>
<name>A0A381U3T2_9ZZZZ</name>
<dbReference type="InterPro" id="IPR001091">
    <property type="entry name" value="RM_Methyltransferase"/>
</dbReference>
<dbReference type="GO" id="GO:0005737">
    <property type="term" value="C:cytoplasm"/>
    <property type="evidence" value="ECO:0007669"/>
    <property type="project" value="TreeGrafter"/>
</dbReference>
<feature type="domain" description="DNA methylase N-4/N-6" evidence="4">
    <location>
        <begin position="21"/>
        <end position="292"/>
    </location>
</feature>
<evidence type="ECO:0000259" key="4">
    <source>
        <dbReference type="Pfam" id="PF01555"/>
    </source>
</evidence>
<keyword evidence="3" id="KW-0808">Transferase</keyword>
<dbReference type="GO" id="GO:0008170">
    <property type="term" value="F:N-methyltransferase activity"/>
    <property type="evidence" value="ECO:0007669"/>
    <property type="project" value="InterPro"/>
</dbReference>
<dbReference type="PANTHER" id="PTHR13370:SF3">
    <property type="entry name" value="TRNA (GUANINE(10)-N2)-METHYLTRANSFERASE HOMOLOG"/>
    <property type="match status" value="1"/>
</dbReference>
<proteinExistence type="inferred from homology"/>
<keyword evidence="2" id="KW-0489">Methyltransferase</keyword>